<evidence type="ECO:0000313" key="2">
    <source>
        <dbReference type="Proteomes" id="UP000324015"/>
    </source>
</evidence>
<evidence type="ECO:0000313" key="1">
    <source>
        <dbReference type="EMBL" id="QES45179.1"/>
    </source>
</evidence>
<dbReference type="Proteomes" id="UP000324015">
    <property type="component" value="Chromosome"/>
</dbReference>
<name>A0A5P2CWE1_STRVZ</name>
<reference evidence="1 2" key="1">
    <citation type="submission" date="2018-05" db="EMBL/GenBank/DDBJ databases">
        <title>Streptomyces venezuelae.</title>
        <authorList>
            <person name="Kim W."/>
            <person name="Lee N."/>
            <person name="Cho B.-K."/>
        </authorList>
    </citation>
    <scope>NUCLEOTIDE SEQUENCE [LARGE SCALE GENOMIC DNA]</scope>
    <source>
        <strain evidence="1 2">ATCC 14585</strain>
    </source>
</reference>
<organism evidence="1 2">
    <name type="scientific">Streptomyces venezuelae</name>
    <dbReference type="NCBI Taxonomy" id="54571"/>
    <lineage>
        <taxon>Bacteria</taxon>
        <taxon>Bacillati</taxon>
        <taxon>Actinomycetota</taxon>
        <taxon>Actinomycetes</taxon>
        <taxon>Kitasatosporales</taxon>
        <taxon>Streptomycetaceae</taxon>
        <taxon>Streptomyces</taxon>
    </lineage>
</organism>
<proteinExistence type="predicted"/>
<sequence>MIRETYKGRKIKVVKGRGSDYGYTRVTLNGTDLGKHLGDEAAALRWIRSTIDHADQMGMGNGRYGAEWYEPGTFELNEVGHVVASGGVCSCTYCERKPWNSCQNITAGGVCVCDHCMKQHL</sequence>
<dbReference type="AlphaFoldDB" id="A0A5P2CWE1"/>
<accession>A0A5P2CWE1</accession>
<gene>
    <name evidence="1" type="ORF">DEJ49_33090</name>
</gene>
<protein>
    <submittedName>
        <fullName evidence="1">Uncharacterized protein</fullName>
    </submittedName>
</protein>
<dbReference type="EMBL" id="CP029191">
    <property type="protein sequence ID" value="QES45179.1"/>
    <property type="molecule type" value="Genomic_DNA"/>
</dbReference>
<dbReference type="RefSeq" id="WP_150187492.1">
    <property type="nucleotide sequence ID" value="NZ_CP029191.1"/>
</dbReference>